<evidence type="ECO:0008006" key="4">
    <source>
        <dbReference type="Google" id="ProtNLM"/>
    </source>
</evidence>
<keyword evidence="1" id="KW-0472">Membrane</keyword>
<sequence>MSNQFQNPNNPSLILPLDKGRKGRVGLLHFGFKKFGFVWDLGFRIFDFRHPLRLASSEASRRLGFSLVEVILAVALFGLFATALIGLLMNSYGSNLQAAEKDKANFYAQQGLEAVWSIRRQAWNFLVNGDHGVNTNAGYWQFIGTSDLLDDRYTRVVNVNNICRNASSQIIDCSAPGAIIDLHTKKVSSKVTYSAVTGVNNEIELISYLTTWQSKDWIQTDWSGGSGQINWSNPTRYFTDDGNIDYLVNGEVKLKNLGGGCGTKIWPFDVPADYTYDPAKIEVIGGFAQLVAQSGFIVNGQSINAGFDTSLTPWIFGSWGTITPTGSWQSSGGNPGGYARIQFPTSKNRISGGYFQQSFTVTAQTINSATLNLDWIVSQYSGAADSLVLYAFVDPAAGAPALGQEVWNSGNQTATTPWTSVANINVASKITGPGTYYLKIAAYVDYPGSNRQYAVGFDNVLLTWSGTTSASYPTDRPMIDPVNFYTAAGIERWSSFTETAQKNGGEIYYQLNADDGAGWRYWNGSNWVIASVNDYNTAAVINSNLGDFPTTTAKIKFKAFLASDGSQSVRLDQVNVGWGQQTGVSGYAISGWLESSAFNTGSQSSLNLISWDEETANCAPACDIKIQIRTAPNSGGVPGIWTPWFGLAGAGTYFTSPLEQLLSADLNFNQWVQYRAELSGDGNATPALKEIKINYTP</sequence>
<dbReference type="NCBIfam" id="TIGR02532">
    <property type="entry name" value="IV_pilin_GFxxxE"/>
    <property type="match status" value="1"/>
</dbReference>
<dbReference type="AlphaFoldDB" id="A0A1G1Y0Q4"/>
<evidence type="ECO:0000313" key="3">
    <source>
        <dbReference type="Proteomes" id="UP000178930"/>
    </source>
</evidence>
<dbReference type="EMBL" id="MHIB01000004">
    <property type="protein sequence ID" value="OGY45137.1"/>
    <property type="molecule type" value="Genomic_DNA"/>
</dbReference>
<organism evidence="2 3">
    <name type="scientific">Candidatus Buchananbacteria bacterium RIFCSPHIGHO2_01_FULL_39_14</name>
    <dbReference type="NCBI Taxonomy" id="1797532"/>
    <lineage>
        <taxon>Bacteria</taxon>
        <taxon>Candidatus Buchananiibacteriota</taxon>
    </lineage>
</organism>
<dbReference type="STRING" id="1797532.A2729_00070"/>
<dbReference type="Proteomes" id="UP000178930">
    <property type="component" value="Unassembled WGS sequence"/>
</dbReference>
<name>A0A1G1Y0Q4_9BACT</name>
<keyword evidence="1" id="KW-1133">Transmembrane helix</keyword>
<comment type="caution">
    <text evidence="2">The sequence shown here is derived from an EMBL/GenBank/DDBJ whole genome shotgun (WGS) entry which is preliminary data.</text>
</comment>
<accession>A0A1G1Y0Q4</accession>
<evidence type="ECO:0000313" key="2">
    <source>
        <dbReference type="EMBL" id="OGY45137.1"/>
    </source>
</evidence>
<evidence type="ECO:0000256" key="1">
    <source>
        <dbReference type="SAM" id="Phobius"/>
    </source>
</evidence>
<reference evidence="2 3" key="1">
    <citation type="journal article" date="2016" name="Nat. Commun.">
        <title>Thousands of microbial genomes shed light on interconnected biogeochemical processes in an aquifer system.</title>
        <authorList>
            <person name="Anantharaman K."/>
            <person name="Brown C.T."/>
            <person name="Hug L.A."/>
            <person name="Sharon I."/>
            <person name="Castelle C.J."/>
            <person name="Probst A.J."/>
            <person name="Thomas B.C."/>
            <person name="Singh A."/>
            <person name="Wilkins M.J."/>
            <person name="Karaoz U."/>
            <person name="Brodie E.L."/>
            <person name="Williams K.H."/>
            <person name="Hubbard S.S."/>
            <person name="Banfield J.F."/>
        </authorList>
    </citation>
    <scope>NUCLEOTIDE SEQUENCE [LARGE SCALE GENOMIC DNA]</scope>
</reference>
<feature type="transmembrane region" description="Helical" evidence="1">
    <location>
        <begin position="63"/>
        <end position="89"/>
    </location>
</feature>
<proteinExistence type="predicted"/>
<gene>
    <name evidence="2" type="ORF">A2729_00070</name>
</gene>
<keyword evidence="1" id="KW-0812">Transmembrane</keyword>
<protein>
    <recommendedName>
        <fullName evidence="4">Prepilin-type N-terminal cleavage/methylation domain-containing protein</fullName>
    </recommendedName>
</protein>
<dbReference type="InterPro" id="IPR012902">
    <property type="entry name" value="N_methyl_site"/>
</dbReference>